<proteinExistence type="predicted"/>
<evidence type="ECO:0000313" key="2">
    <source>
        <dbReference type="EMBL" id="PSR94180.1"/>
    </source>
</evidence>
<dbReference type="Proteomes" id="UP000241462">
    <property type="component" value="Unassembled WGS sequence"/>
</dbReference>
<evidence type="ECO:0000256" key="1">
    <source>
        <dbReference type="SAM" id="MobiDB-lite"/>
    </source>
</evidence>
<keyword evidence="3" id="KW-1185">Reference proteome</keyword>
<accession>A0A2T3AEJ2</accession>
<feature type="region of interest" description="Disordered" evidence="1">
    <location>
        <begin position="281"/>
        <end position="322"/>
    </location>
</feature>
<protein>
    <submittedName>
        <fullName evidence="2">Uncharacterized protein</fullName>
    </submittedName>
</protein>
<sequence length="322" mass="34764">MSGSSSARHTQDGCSSGRSSSSQFSSLSDSSRRDLNGLQAIGSWLYDITNKEAAENASVAELVNAESFNTAINTDSFFDPPLDEQLWTPLQKKYRIKTQVQSDRPSTPTPVREVVGPAPEPAKDTTAQEQPDVPNLYRTGHAWRAIKPEPPMIRSQTPTQQSLPLEFSSKQDYSPSSSNQPPSPVICKGPERRRLEALLKGHKASNTSSVDTAQRLLQGFDDTVEASSTELAKASLSLLSRAASKVSVSVPGEIDAARIVRPQAPIPTLAHHWIHAAAQEDLSSSSMATKRSTSAYKEVDPANTIRPQAPKPPSVGHWGADS</sequence>
<gene>
    <name evidence="2" type="ORF">BD289DRAFT_480756</name>
</gene>
<evidence type="ECO:0000313" key="3">
    <source>
        <dbReference type="Proteomes" id="UP000241462"/>
    </source>
</evidence>
<name>A0A2T3AEJ2_9PEZI</name>
<dbReference type="AlphaFoldDB" id="A0A2T3AEJ2"/>
<dbReference type="InParanoid" id="A0A2T3AEJ2"/>
<reference evidence="2 3" key="1">
    <citation type="journal article" date="2018" name="Mycol. Prog.">
        <title>Coniella lustricola, a new species from submerged detritus.</title>
        <authorList>
            <person name="Raudabaugh D.B."/>
            <person name="Iturriaga T."/>
            <person name="Carver A."/>
            <person name="Mondo S."/>
            <person name="Pangilinan J."/>
            <person name="Lipzen A."/>
            <person name="He G."/>
            <person name="Amirebrahimi M."/>
            <person name="Grigoriev I.V."/>
            <person name="Miller A.N."/>
        </authorList>
    </citation>
    <scope>NUCLEOTIDE SEQUENCE [LARGE SCALE GENOMIC DNA]</scope>
    <source>
        <strain evidence="2 3">B22-T-1</strain>
    </source>
</reference>
<dbReference type="EMBL" id="KZ678401">
    <property type="protein sequence ID" value="PSR94180.1"/>
    <property type="molecule type" value="Genomic_DNA"/>
</dbReference>
<organism evidence="2 3">
    <name type="scientific">Coniella lustricola</name>
    <dbReference type="NCBI Taxonomy" id="2025994"/>
    <lineage>
        <taxon>Eukaryota</taxon>
        <taxon>Fungi</taxon>
        <taxon>Dikarya</taxon>
        <taxon>Ascomycota</taxon>
        <taxon>Pezizomycotina</taxon>
        <taxon>Sordariomycetes</taxon>
        <taxon>Sordariomycetidae</taxon>
        <taxon>Diaporthales</taxon>
        <taxon>Schizoparmaceae</taxon>
        <taxon>Coniella</taxon>
    </lineage>
</organism>
<feature type="compositionally biased region" description="Low complexity" evidence="1">
    <location>
        <begin position="283"/>
        <end position="295"/>
    </location>
</feature>
<feature type="region of interest" description="Disordered" evidence="1">
    <location>
        <begin position="1"/>
        <end position="32"/>
    </location>
</feature>
<feature type="region of interest" description="Disordered" evidence="1">
    <location>
        <begin position="96"/>
        <end position="135"/>
    </location>
</feature>
<feature type="region of interest" description="Disordered" evidence="1">
    <location>
        <begin position="168"/>
        <end position="188"/>
    </location>
</feature>
<feature type="compositionally biased region" description="Low complexity" evidence="1">
    <location>
        <begin position="12"/>
        <end position="29"/>
    </location>
</feature>